<dbReference type="AlphaFoldDB" id="A0A5N5FTD8"/>
<dbReference type="PANTHER" id="PTHR33155:SF3">
    <property type="entry name" value="PROTEIN FAF-LIKE, CHLOROPLASTIC"/>
    <property type="match status" value="1"/>
</dbReference>
<dbReference type="Proteomes" id="UP000327157">
    <property type="component" value="Chromosome 11"/>
</dbReference>
<feature type="compositionally biased region" description="Acidic residues" evidence="2">
    <location>
        <begin position="337"/>
        <end position="352"/>
    </location>
</feature>
<name>A0A5N5FTD8_9ROSA</name>
<feature type="compositionally biased region" description="Basic and acidic residues" evidence="2">
    <location>
        <begin position="221"/>
        <end position="242"/>
    </location>
</feature>
<dbReference type="EMBL" id="SMOL01000559">
    <property type="protein sequence ID" value="KAB2606408.1"/>
    <property type="molecule type" value="Genomic_DNA"/>
</dbReference>
<feature type="domain" description="FAF" evidence="3">
    <location>
        <begin position="260"/>
        <end position="311"/>
    </location>
</feature>
<accession>A0A5N5FTD8</accession>
<dbReference type="OrthoDB" id="1303570at2759"/>
<feature type="region of interest" description="Disordered" evidence="2">
    <location>
        <begin position="183"/>
        <end position="202"/>
    </location>
</feature>
<comment type="similarity">
    <text evidence="1">Belongs to the fantastic four family.</text>
</comment>
<feature type="region of interest" description="Disordered" evidence="2">
    <location>
        <begin position="319"/>
        <end position="382"/>
    </location>
</feature>
<feature type="compositionally biased region" description="Low complexity" evidence="2">
    <location>
        <begin position="247"/>
        <end position="258"/>
    </location>
</feature>
<feature type="compositionally biased region" description="Basic and acidic residues" evidence="2">
    <location>
        <begin position="117"/>
        <end position="127"/>
    </location>
</feature>
<feature type="compositionally biased region" description="Polar residues" evidence="2">
    <location>
        <begin position="183"/>
        <end position="201"/>
    </location>
</feature>
<dbReference type="PANTHER" id="PTHR33155">
    <property type="entry name" value="FANTASTIC FOUR-LIKE PROTEIN (DUF3049)"/>
    <property type="match status" value="1"/>
</dbReference>
<evidence type="ECO:0000256" key="1">
    <source>
        <dbReference type="ARBA" id="ARBA00008690"/>
    </source>
</evidence>
<protein>
    <submittedName>
        <fullName evidence="4">Protein FAF-like</fullName>
    </submittedName>
</protein>
<sequence>MGSLSKSLTGSPSLFMMKKTMEQDVVTEKQGIVTVLGPSDSERTKAASLRRTLSADMSSKRWLAQNGFSPMKKIASSEELGVSADMRDNSSSSSEDEDHYQDQRKAKFHTWSSIDEQAQRQKNKAEAAKQQPGQADIWSSIVCQKANEEEASKVATAAPYIHPLVKKQSSALTKKSLQVCTESLGSETGSEGFSSYPTSETSDIEVVDKDQQADQAVVQQQEEKEKEKPQRSKAFDENEFRAVKYNSAASKKLPSARSSPPPLSSLSGCDGVSVHMRTHRDNGRLVLEAVSIPSPNNFRAERHDGRLVLTFLNATPSSCEAPKCEEVADEEEKFREEEFEENVNFEEGEEEKDSEKSDGDDVDVDEDEDEEEESDEVEKERKENGIKRKEIVMEEAPRILTSRVANAHRLALMMNKPIGLANKTHGWINKFNQVVKYGGDEEEVEVVEPTPVAKSLPPRPGSLARLIPKPLATTKTAAAAASFNAYEYYWRTKPTTAALNPLPPPTSQSLKNNGFMSKNQLANERQQLLVLRGNKGDHLLPFSKGCKEPRRSLLFWEPYCIATS</sequence>
<evidence type="ECO:0000313" key="5">
    <source>
        <dbReference type="Proteomes" id="UP000327157"/>
    </source>
</evidence>
<dbReference type="InterPro" id="IPR046431">
    <property type="entry name" value="FAF_dom"/>
</dbReference>
<feature type="compositionally biased region" description="Basic and acidic residues" evidence="2">
    <location>
        <begin position="322"/>
        <end position="336"/>
    </location>
</feature>
<evidence type="ECO:0000259" key="3">
    <source>
        <dbReference type="Pfam" id="PF11250"/>
    </source>
</evidence>
<keyword evidence="5" id="KW-1185">Reference proteome</keyword>
<evidence type="ECO:0000256" key="2">
    <source>
        <dbReference type="SAM" id="MobiDB-lite"/>
    </source>
</evidence>
<evidence type="ECO:0000313" key="4">
    <source>
        <dbReference type="EMBL" id="KAB2606408.1"/>
    </source>
</evidence>
<feature type="compositionally biased region" description="Acidic residues" evidence="2">
    <location>
        <begin position="360"/>
        <end position="377"/>
    </location>
</feature>
<organism evidence="4 5">
    <name type="scientific">Pyrus ussuriensis x Pyrus communis</name>
    <dbReference type="NCBI Taxonomy" id="2448454"/>
    <lineage>
        <taxon>Eukaryota</taxon>
        <taxon>Viridiplantae</taxon>
        <taxon>Streptophyta</taxon>
        <taxon>Embryophyta</taxon>
        <taxon>Tracheophyta</taxon>
        <taxon>Spermatophyta</taxon>
        <taxon>Magnoliopsida</taxon>
        <taxon>eudicotyledons</taxon>
        <taxon>Gunneridae</taxon>
        <taxon>Pentapetalae</taxon>
        <taxon>rosids</taxon>
        <taxon>fabids</taxon>
        <taxon>Rosales</taxon>
        <taxon>Rosaceae</taxon>
        <taxon>Amygdaloideae</taxon>
        <taxon>Maleae</taxon>
        <taxon>Pyrus</taxon>
    </lineage>
</organism>
<reference evidence="4 5" key="1">
    <citation type="submission" date="2019-09" db="EMBL/GenBank/DDBJ databases">
        <authorList>
            <person name="Ou C."/>
        </authorList>
    </citation>
    <scope>NUCLEOTIDE SEQUENCE [LARGE SCALE GENOMIC DNA]</scope>
    <source>
        <strain evidence="4">S2</strain>
        <tissue evidence="4">Leaf</tissue>
    </source>
</reference>
<feature type="region of interest" description="Disordered" evidence="2">
    <location>
        <begin position="74"/>
        <end position="136"/>
    </location>
</feature>
<reference evidence="5" key="2">
    <citation type="submission" date="2019-10" db="EMBL/GenBank/DDBJ databases">
        <title>A de novo genome assembly of a pear dwarfing rootstock.</title>
        <authorList>
            <person name="Wang F."/>
            <person name="Wang J."/>
            <person name="Li S."/>
            <person name="Zhang Y."/>
            <person name="Fang M."/>
            <person name="Ma L."/>
            <person name="Zhao Y."/>
            <person name="Jiang S."/>
        </authorList>
    </citation>
    <scope>NUCLEOTIDE SEQUENCE [LARGE SCALE GENOMIC DNA]</scope>
</reference>
<dbReference type="InterPro" id="IPR021410">
    <property type="entry name" value="FAF"/>
</dbReference>
<comment type="caution">
    <text evidence="4">The sequence shown here is derived from an EMBL/GenBank/DDBJ whole genome shotgun (WGS) entry which is preliminary data.</text>
</comment>
<dbReference type="Pfam" id="PF11250">
    <property type="entry name" value="FAF"/>
    <property type="match status" value="1"/>
</dbReference>
<reference evidence="4 5" key="3">
    <citation type="submission" date="2019-11" db="EMBL/GenBank/DDBJ databases">
        <title>A de novo genome assembly of a pear dwarfing rootstock.</title>
        <authorList>
            <person name="Wang F."/>
            <person name="Wang J."/>
            <person name="Li S."/>
            <person name="Zhang Y."/>
            <person name="Fang M."/>
            <person name="Ma L."/>
            <person name="Zhao Y."/>
            <person name="Jiang S."/>
        </authorList>
    </citation>
    <scope>NUCLEOTIDE SEQUENCE [LARGE SCALE GENOMIC DNA]</scope>
    <source>
        <strain evidence="4">S2</strain>
        <tissue evidence="4">Leaf</tissue>
    </source>
</reference>
<feature type="region of interest" description="Disordered" evidence="2">
    <location>
        <begin position="213"/>
        <end position="269"/>
    </location>
</feature>
<proteinExistence type="inferred from homology"/>
<gene>
    <name evidence="4" type="ORF">D8674_006125</name>
</gene>